<dbReference type="InterPro" id="IPR029044">
    <property type="entry name" value="Nucleotide-diphossugar_trans"/>
</dbReference>
<reference evidence="2" key="2">
    <citation type="journal article" date="2021" name="PeerJ">
        <title>Extensive microbial diversity within the chicken gut microbiome revealed by metagenomics and culture.</title>
        <authorList>
            <person name="Gilroy R."/>
            <person name="Ravi A."/>
            <person name="Getino M."/>
            <person name="Pursley I."/>
            <person name="Horton D.L."/>
            <person name="Alikhan N.F."/>
            <person name="Baker D."/>
            <person name="Gharbi K."/>
            <person name="Hall N."/>
            <person name="Watson M."/>
            <person name="Adriaenssens E.M."/>
            <person name="Foster-Nyarko E."/>
            <person name="Jarju S."/>
            <person name="Secka A."/>
            <person name="Antonio M."/>
            <person name="Oren A."/>
            <person name="Chaudhuri R.R."/>
            <person name="La Ragione R."/>
            <person name="Hildebrand F."/>
            <person name="Pallen M.J."/>
        </authorList>
    </citation>
    <scope>NUCLEOTIDE SEQUENCE</scope>
    <source>
        <strain evidence="2">17073</strain>
    </source>
</reference>
<name>A0A9D1IKC6_9BACT</name>
<evidence type="ECO:0000259" key="1">
    <source>
        <dbReference type="Pfam" id="PF14134"/>
    </source>
</evidence>
<evidence type="ECO:0000313" key="2">
    <source>
        <dbReference type="EMBL" id="HIU38673.1"/>
    </source>
</evidence>
<dbReference type="Proteomes" id="UP000824076">
    <property type="component" value="Unassembled WGS sequence"/>
</dbReference>
<dbReference type="InterPro" id="IPR025393">
    <property type="entry name" value="DUF4301"/>
</dbReference>
<sequence>MFTEDDLKQIKERNLSVEQIESQLESFRKGFPFLKIVSAATVGNGIVKLQGEEENHYIDVWNSYLESGAGILKFVPASGAASRMFKSLFSFLEGESDEPADDFTKTFFANIHKFAFYEALNACVEQRHGKTIDALVGEGGYKQVVSCLLTPDGLNYGNLPKALLQFHRTEGEIHTALAEHLEEGAQYAKNGNGCVNVHFTVSHEHKELFEKEIASISPEMAKRYGVKYDISMSEQKPSTDTIAVNMDNTPFRENGKLLFRPGGHGALIENLNDTKSDVVFVKNIDNVVPSVLREPTIRYKKIIGGVLIEIQKKIAEYLTLLDSGNYTMEQVVEIVRFLQQRLNTRNEQTKYLEDSELVVYLKQKLNRPIRVCGVVRNEGEPGGGPYIAYNQDGTTSLQILESSQIDKNNPHAVKLMKEATHFNPVDLVCYIADYKGNKFDLIKYVDKNTGFISEKSKSGHDIKALELPGLWNGAMSDWNTIFVEVPIETFNPVKTVNDLLRPAHQG</sequence>
<protein>
    <submittedName>
        <fullName evidence="2">DUF4301 family protein</fullName>
    </submittedName>
</protein>
<dbReference type="SUPFAM" id="SSF53448">
    <property type="entry name" value="Nucleotide-diphospho-sugar transferases"/>
    <property type="match status" value="1"/>
</dbReference>
<evidence type="ECO:0000313" key="3">
    <source>
        <dbReference type="Proteomes" id="UP000824076"/>
    </source>
</evidence>
<dbReference type="Pfam" id="PF14134">
    <property type="entry name" value="DUF4301"/>
    <property type="match status" value="1"/>
</dbReference>
<dbReference type="AlphaFoldDB" id="A0A9D1IKC6"/>
<dbReference type="EMBL" id="DVMS01000095">
    <property type="protein sequence ID" value="HIU38673.1"/>
    <property type="molecule type" value="Genomic_DNA"/>
</dbReference>
<organism evidence="2 3">
    <name type="scientific">Candidatus Limisoma intestinavium</name>
    <dbReference type="NCBI Taxonomy" id="2840856"/>
    <lineage>
        <taxon>Bacteria</taxon>
        <taxon>Pseudomonadati</taxon>
        <taxon>Bacteroidota</taxon>
        <taxon>Bacteroidia</taxon>
        <taxon>Bacteroidales</taxon>
        <taxon>Candidatus Limisoma</taxon>
    </lineage>
</organism>
<comment type="caution">
    <text evidence="2">The sequence shown here is derived from an EMBL/GenBank/DDBJ whole genome shotgun (WGS) entry which is preliminary data.</text>
</comment>
<reference evidence="2" key="1">
    <citation type="submission" date="2020-10" db="EMBL/GenBank/DDBJ databases">
        <authorList>
            <person name="Gilroy R."/>
        </authorList>
    </citation>
    <scope>NUCLEOTIDE SEQUENCE</scope>
    <source>
        <strain evidence="2">17073</strain>
    </source>
</reference>
<feature type="domain" description="DUF4301" evidence="1">
    <location>
        <begin position="3"/>
        <end position="505"/>
    </location>
</feature>
<proteinExistence type="predicted"/>
<gene>
    <name evidence="2" type="ORF">IAD18_03280</name>
</gene>
<accession>A0A9D1IKC6</accession>